<evidence type="ECO:0000313" key="25">
    <source>
        <dbReference type="Proteomes" id="UP000019335"/>
    </source>
</evidence>
<dbReference type="PANTHER" id="PTHR10887">
    <property type="entry name" value="DNA2/NAM7 HELICASE FAMILY"/>
    <property type="match status" value="1"/>
</dbReference>
<evidence type="ECO:0000256" key="9">
    <source>
        <dbReference type="ARBA" id="ARBA00022801"/>
    </source>
</evidence>
<dbReference type="GO" id="GO:0005694">
    <property type="term" value="C:chromosome"/>
    <property type="evidence" value="ECO:0007669"/>
    <property type="project" value="UniProtKB-SubCell"/>
</dbReference>
<feature type="region of interest" description="Disordered" evidence="20">
    <location>
        <begin position="563"/>
        <end position="582"/>
    </location>
</feature>
<dbReference type="InterPro" id="IPR045055">
    <property type="entry name" value="DNA2/NAM7-like"/>
</dbReference>
<evidence type="ECO:0000256" key="7">
    <source>
        <dbReference type="ARBA" id="ARBA00022741"/>
    </source>
</evidence>
<dbReference type="GO" id="GO:0005737">
    <property type="term" value="C:cytoplasm"/>
    <property type="evidence" value="ECO:0007669"/>
    <property type="project" value="TreeGrafter"/>
</dbReference>
<dbReference type="GO" id="GO:0005634">
    <property type="term" value="C:nucleus"/>
    <property type="evidence" value="ECO:0007669"/>
    <property type="project" value="UniProtKB-SubCell"/>
</dbReference>
<evidence type="ECO:0000259" key="21">
    <source>
        <dbReference type="Pfam" id="PF08696"/>
    </source>
</evidence>
<evidence type="ECO:0000256" key="1">
    <source>
        <dbReference type="ARBA" id="ARBA00001966"/>
    </source>
</evidence>
<evidence type="ECO:0000256" key="18">
    <source>
        <dbReference type="ARBA" id="ARBA00047995"/>
    </source>
</evidence>
<keyword evidence="7 19" id="KW-0547">Nucleotide-binding</keyword>
<comment type="function">
    <text evidence="19">Key enzyme involved in DNA replication and DNA repair. Involved in Okazaki fragments processing by cleaving long flaps that escape FEN1: flaps that are longer than 27 nucleotides are coated by replication protein A complex (RPA), leading to recruit DNA2 which cleaves the flap until it is too short to bind RPA and becomes a substrate for FEN1. Also involved in 5'-end resection of DNA during double-strand break (DSB) repair by mediating the cleavage of 5'-ssDNA.</text>
</comment>
<evidence type="ECO:0000256" key="12">
    <source>
        <dbReference type="ARBA" id="ARBA00023004"/>
    </source>
</evidence>
<evidence type="ECO:0000313" key="24">
    <source>
        <dbReference type="EMBL" id="EWM26238.1"/>
    </source>
</evidence>
<keyword evidence="13 19" id="KW-0411">Iron-sulfur</keyword>
<dbReference type="EC" id="3.6.4.12" evidence="19"/>
<feature type="domain" description="DNA2/NAM7 helicase-like C-terminal" evidence="23">
    <location>
        <begin position="987"/>
        <end position="1251"/>
    </location>
</feature>
<keyword evidence="8 19" id="KW-0227">DNA damage</keyword>
<evidence type="ECO:0000256" key="4">
    <source>
        <dbReference type="ARBA" id="ARBA00022705"/>
    </source>
</evidence>
<dbReference type="GO" id="GO:0017116">
    <property type="term" value="F:single-stranded DNA helicase activity"/>
    <property type="evidence" value="ECO:0007669"/>
    <property type="project" value="UniProtKB-UniRule"/>
</dbReference>
<dbReference type="GO" id="GO:0033567">
    <property type="term" value="P:DNA replication, Okazaki fragment processing"/>
    <property type="evidence" value="ECO:0007669"/>
    <property type="project" value="UniProtKB-UniRule"/>
</dbReference>
<dbReference type="GO" id="GO:0016887">
    <property type="term" value="F:ATP hydrolysis activity"/>
    <property type="evidence" value="ECO:0007669"/>
    <property type="project" value="RHEA"/>
</dbReference>
<dbReference type="InterPro" id="IPR027417">
    <property type="entry name" value="P-loop_NTPase"/>
</dbReference>
<dbReference type="GO" id="GO:0006281">
    <property type="term" value="P:DNA repair"/>
    <property type="evidence" value="ECO:0007669"/>
    <property type="project" value="UniProtKB-KW"/>
</dbReference>
<evidence type="ECO:0000256" key="10">
    <source>
        <dbReference type="ARBA" id="ARBA00022806"/>
    </source>
</evidence>
<evidence type="ECO:0000256" key="17">
    <source>
        <dbReference type="ARBA" id="ARBA00023268"/>
    </source>
</evidence>
<comment type="catalytic activity">
    <reaction evidence="18 19">
        <text>ATP + H2O = ADP + phosphate + H(+)</text>
        <dbReference type="Rhea" id="RHEA:13065"/>
        <dbReference type="ChEBI" id="CHEBI:15377"/>
        <dbReference type="ChEBI" id="CHEBI:15378"/>
        <dbReference type="ChEBI" id="CHEBI:30616"/>
        <dbReference type="ChEBI" id="CHEBI:43474"/>
        <dbReference type="ChEBI" id="CHEBI:456216"/>
        <dbReference type="EC" id="3.6.4.12"/>
    </reaction>
</comment>
<keyword evidence="12 19" id="KW-0408">Iron</keyword>
<dbReference type="GO" id="GO:0005524">
    <property type="term" value="F:ATP binding"/>
    <property type="evidence" value="ECO:0007669"/>
    <property type="project" value="UniProtKB-UniRule"/>
</dbReference>
<dbReference type="InterPro" id="IPR014808">
    <property type="entry name" value="DNA_replication_fac_Dna2_N"/>
</dbReference>
<evidence type="ECO:0000259" key="23">
    <source>
        <dbReference type="Pfam" id="PF13087"/>
    </source>
</evidence>
<keyword evidence="15 19" id="KW-0234">DNA repair</keyword>
<dbReference type="OrthoDB" id="306218at2759"/>
<feature type="domain" description="DNA replication factor Dna2 N-terminal" evidence="21">
    <location>
        <begin position="93"/>
        <end position="312"/>
    </location>
</feature>
<sequence length="1300" mass="142622">METAAAVPLFTATQILDQPSPSPSCVQEHPLEIPAAPPQPGVTSLPTPSPADDAYPGLEEAKGYSRYRVEDVQGGPQGDDSLVVDALHLASGQRVNLLVGPPWSLECPPQRGNLVHIISTDPRETDCDQRGRRKDGLLTVVDRTRNHLVLHPDFLVSPSSVIAGLRCDRRAVLQFSMSSSSGSSPVTMMGNLKHSLIQTTLLLLNERDRLLPRLADGSIVEEIERVADHVIQRFRVQLYGLRVPEAEARQELLDLIRPLVEWARLLYLSSPQDRQHAGGTGIPEVQVQRVQHVEESIWSSTYGLKGNIDATLGAVPLGSVRQQQLLEEHRRNDGEHEHLLPLELKSGSAINETEHRGQVMLYGLLLQDRYGHAGRSRMASARQNARARAGDSGLLAYLRTTGVETRTVAGRESEIRQLLIVRNRVAQACMQAGQNPERPLPPVLAHPGECSKCFQVAECMVYHQAFEDGTAQSSAIGQLFDDLTGHLQEDDRVYLRKWDRLIGLEANASVRAGRELWHRRGAAQEERTSRCFSDMVCNKAKALKEMDGPAYLYRFARRNWEDAGRSDPAAGGAKMKGGEDPRVPRSLHEMAIAVGDRVLVSTESLVVAGDSAGQTELLPFQHVNLTSGNVSAISEMAVEVVCSKAIAVPGYPDFSFASTSTSQAGNRQAAHHVSRGLVVAYQDDFRDVGLPQLPASKDVVVFRIDKDNTLMNFTTMRSNIMSLFTGPVENAKKGTDVHAHKEPRPKGGLRLVPTAGDEKRRRLIVHLQPPSFSQKPCPVPFDAVTLLRQQGSREVRGCGEKQLREEFSRLNPDQQRAVEKVLTAQDMALLLGMPGTGKTWTIAFVIRALVLTGKSVLITSYTHTGVDTVLHNLRERQVPFIRLGRAAQVQSALHDSLLEANDGLASMAALDAKLGTAQVVATTCLGVRHAALASRRFDVCIVDEAGQILEPVCLGPLRLATSFVLVGDHNQLPPLVVSPLAAEDGMGESLFSRLSQAHPQAVQCLTFQYRMNGNIMSVCNSLAYANQLQCGDDSVANAKLELPRFDRLRILRADGACEVQIGKTGWLEESFAPHRSVLFLDTDGISLNPLEDGLVKAMVKQEDALIDIVKLRGNEGCVDDPTRRLGERIQSEGQPRWKHDQMCPSNLTNPTEARLVAQLVTALVLGGVPAENVAVISPLRSQLKLLRRRLQHVKNLEINTVDKLQGMDRDCIIISMVRSNAEGVVGHLLQDRRRINVAVSRARKKLLIVGSVTTLGKASTTCELVDLMKAHGWILSLPPKAHELYDERNLDAISLLTATE</sequence>
<dbReference type="Gene3D" id="3.40.50.300">
    <property type="entry name" value="P-loop containing nucleotide triphosphate hydrolases"/>
    <property type="match status" value="3"/>
</dbReference>
<dbReference type="Pfam" id="PF08696">
    <property type="entry name" value="Dna2"/>
    <property type="match status" value="1"/>
</dbReference>
<dbReference type="InterPro" id="IPR011604">
    <property type="entry name" value="PDDEXK-like_dom_sf"/>
</dbReference>
<keyword evidence="14 19" id="KW-0238">DNA-binding</keyword>
<dbReference type="GO" id="GO:0071932">
    <property type="term" value="P:replication fork reversal"/>
    <property type="evidence" value="ECO:0007669"/>
    <property type="project" value="TreeGrafter"/>
</dbReference>
<comment type="caution">
    <text evidence="24">The sequence shown here is derived from an EMBL/GenBank/DDBJ whole genome shotgun (WGS) entry which is preliminary data.</text>
</comment>
<name>W7TRT5_9STRA</name>
<dbReference type="GO" id="GO:0046872">
    <property type="term" value="F:metal ion binding"/>
    <property type="evidence" value="ECO:0007669"/>
    <property type="project" value="UniProtKB-UniRule"/>
</dbReference>
<keyword evidence="9 19" id="KW-0378">Hydrolase</keyword>
<dbReference type="Proteomes" id="UP000019335">
    <property type="component" value="Chromosome 9"/>
</dbReference>
<dbReference type="EC" id="3.1.-.-" evidence="19"/>
<evidence type="ECO:0000256" key="11">
    <source>
        <dbReference type="ARBA" id="ARBA00022840"/>
    </source>
</evidence>
<evidence type="ECO:0000256" key="5">
    <source>
        <dbReference type="ARBA" id="ARBA00022722"/>
    </source>
</evidence>
<evidence type="ECO:0000256" key="14">
    <source>
        <dbReference type="ARBA" id="ARBA00023125"/>
    </source>
</evidence>
<dbReference type="GO" id="GO:0003677">
    <property type="term" value="F:DNA binding"/>
    <property type="evidence" value="ECO:0007669"/>
    <property type="project" value="UniProtKB-UniRule"/>
</dbReference>
<keyword evidence="19" id="KW-0158">Chromosome</keyword>
<keyword evidence="16 19" id="KW-0539">Nucleus</keyword>
<organism evidence="24 25">
    <name type="scientific">Nannochloropsis gaditana</name>
    <dbReference type="NCBI Taxonomy" id="72520"/>
    <lineage>
        <taxon>Eukaryota</taxon>
        <taxon>Sar</taxon>
        <taxon>Stramenopiles</taxon>
        <taxon>Ochrophyta</taxon>
        <taxon>Eustigmatophyceae</taxon>
        <taxon>Eustigmatales</taxon>
        <taxon>Monodopsidaceae</taxon>
        <taxon>Nannochloropsis</taxon>
    </lineage>
</organism>
<evidence type="ECO:0000256" key="16">
    <source>
        <dbReference type="ARBA" id="ARBA00023242"/>
    </source>
</evidence>
<evidence type="ECO:0000256" key="15">
    <source>
        <dbReference type="ARBA" id="ARBA00023204"/>
    </source>
</evidence>
<dbReference type="GO" id="GO:0017108">
    <property type="term" value="F:5'-flap endonuclease activity"/>
    <property type="evidence" value="ECO:0007669"/>
    <property type="project" value="UniProtKB-UniRule"/>
</dbReference>
<dbReference type="Gene3D" id="3.90.320.10">
    <property type="match status" value="1"/>
</dbReference>
<dbReference type="InterPro" id="IPR041679">
    <property type="entry name" value="DNA2/NAM7-like_C"/>
</dbReference>
<keyword evidence="11 19" id="KW-0067">ATP-binding</keyword>
<comment type="similarity">
    <text evidence="2 19">Belongs to the DNA2/NAM7 helicase family.</text>
</comment>
<dbReference type="SUPFAM" id="SSF52540">
    <property type="entry name" value="P-loop containing nucleoside triphosphate hydrolases"/>
    <property type="match status" value="1"/>
</dbReference>
<evidence type="ECO:0000256" key="8">
    <source>
        <dbReference type="ARBA" id="ARBA00022763"/>
    </source>
</evidence>
<keyword evidence="17 19" id="KW-0511">Multifunctional enzyme</keyword>
<evidence type="ECO:0000256" key="20">
    <source>
        <dbReference type="SAM" id="MobiDB-lite"/>
    </source>
</evidence>
<evidence type="ECO:0000256" key="3">
    <source>
        <dbReference type="ARBA" id="ARBA00022485"/>
    </source>
</evidence>
<dbReference type="CDD" id="cd18808">
    <property type="entry name" value="SF1_C_Upf1"/>
    <property type="match status" value="1"/>
</dbReference>
<evidence type="ECO:0000256" key="19">
    <source>
        <dbReference type="RuleBase" id="RU367041"/>
    </source>
</evidence>
<dbReference type="EMBL" id="AZIL01000698">
    <property type="protein sequence ID" value="EWM26238.1"/>
    <property type="molecule type" value="Genomic_DNA"/>
</dbReference>
<dbReference type="Pfam" id="PF13086">
    <property type="entry name" value="AAA_11"/>
    <property type="match status" value="2"/>
</dbReference>
<comment type="cofactor">
    <cofactor evidence="1">
        <name>[4Fe-4S] cluster</name>
        <dbReference type="ChEBI" id="CHEBI:49883"/>
    </cofactor>
</comment>
<keyword evidence="6 19" id="KW-0479">Metal-binding</keyword>
<accession>W7TRT5</accession>
<evidence type="ECO:0000259" key="22">
    <source>
        <dbReference type="Pfam" id="PF13086"/>
    </source>
</evidence>
<dbReference type="Pfam" id="PF13087">
    <property type="entry name" value="AAA_12"/>
    <property type="match status" value="1"/>
</dbReference>
<evidence type="ECO:0000256" key="2">
    <source>
        <dbReference type="ARBA" id="ARBA00007913"/>
    </source>
</evidence>
<evidence type="ECO:0000256" key="6">
    <source>
        <dbReference type="ARBA" id="ARBA00022723"/>
    </source>
</evidence>
<feature type="domain" description="DNA2/NAM7 helicase helicase" evidence="22">
    <location>
        <begin position="810"/>
        <end position="895"/>
    </location>
</feature>
<proteinExistence type="inferred from homology"/>
<evidence type="ECO:0000256" key="13">
    <source>
        <dbReference type="ARBA" id="ARBA00023014"/>
    </source>
</evidence>
<feature type="domain" description="DNA2/NAM7 helicase helicase" evidence="22">
    <location>
        <begin position="914"/>
        <end position="978"/>
    </location>
</feature>
<keyword evidence="4 19" id="KW-0235">DNA replication</keyword>
<comment type="subcellular location">
    <subcellularLocation>
        <location evidence="19">Nucleus</location>
    </subcellularLocation>
    <subcellularLocation>
        <location evidence="19">Chromosome</location>
    </subcellularLocation>
</comment>
<dbReference type="InterPro" id="IPR047187">
    <property type="entry name" value="SF1_C_Upf1"/>
</dbReference>
<feature type="region of interest" description="Disordered" evidence="20">
    <location>
        <begin position="15"/>
        <end position="57"/>
    </location>
</feature>
<dbReference type="CDD" id="cd18041">
    <property type="entry name" value="DEXXQc_DNA2"/>
    <property type="match status" value="1"/>
</dbReference>
<keyword evidence="10 19" id="KW-0347">Helicase</keyword>
<protein>
    <recommendedName>
        <fullName evidence="19">DNA replication ATP-dependent helicase/nuclease</fullName>
        <ecNumber evidence="19">3.1.-.-</ecNumber>
        <ecNumber evidence="19">3.6.4.12</ecNumber>
    </recommendedName>
</protein>
<keyword evidence="3 19" id="KW-0004">4Fe-4S</keyword>
<dbReference type="PANTHER" id="PTHR10887:SF433">
    <property type="entry name" value="DNA REPLICATION ATP-DEPENDENT HELICASE_NUCLEASE DNA2"/>
    <property type="match status" value="1"/>
</dbReference>
<dbReference type="InterPro" id="IPR026851">
    <property type="entry name" value="Dna2/JHS1_DEXXQ-box"/>
</dbReference>
<feature type="compositionally biased region" description="Polar residues" evidence="20">
    <location>
        <begin position="15"/>
        <end position="25"/>
    </location>
</feature>
<keyword evidence="25" id="KW-1185">Reference proteome</keyword>
<dbReference type="InterPro" id="IPR041677">
    <property type="entry name" value="DNA2/NAM7_AAA_11"/>
</dbReference>
<reference evidence="24 25" key="1">
    <citation type="journal article" date="2014" name="Mol. Plant">
        <title>Chromosome Scale Genome Assembly and Transcriptome Profiling of Nannochloropsis gaditana in Nitrogen Depletion.</title>
        <authorList>
            <person name="Corteggiani Carpinelli E."/>
            <person name="Telatin A."/>
            <person name="Vitulo N."/>
            <person name="Forcato C."/>
            <person name="D'Angelo M."/>
            <person name="Schiavon R."/>
            <person name="Vezzi A."/>
            <person name="Giacometti G.M."/>
            <person name="Morosinotto T."/>
            <person name="Valle G."/>
        </authorList>
    </citation>
    <scope>NUCLEOTIDE SEQUENCE [LARGE SCALE GENOMIC DNA]</scope>
    <source>
        <strain evidence="24 25">B-31</strain>
    </source>
</reference>
<gene>
    <name evidence="24" type="ORF">Naga_100025g6</name>
</gene>
<dbReference type="GO" id="GO:0051539">
    <property type="term" value="F:4 iron, 4 sulfur cluster binding"/>
    <property type="evidence" value="ECO:0007669"/>
    <property type="project" value="UniProtKB-UniRule"/>
</dbReference>
<keyword evidence="5 19" id="KW-0540">Nuclease</keyword>